<accession>A0AAW5R209</accession>
<comment type="caution">
    <text evidence="10">The sequence shown here is derived from an EMBL/GenBank/DDBJ whole genome shotgun (WGS) entry which is preliminary data.</text>
</comment>
<evidence type="ECO:0000256" key="2">
    <source>
        <dbReference type="ARBA" id="ARBA00022448"/>
    </source>
</evidence>
<evidence type="ECO:0000256" key="7">
    <source>
        <dbReference type="ARBA" id="ARBA00023136"/>
    </source>
</evidence>
<keyword evidence="6 9" id="KW-1133">Transmembrane helix</keyword>
<dbReference type="PANTHER" id="PTHR11795:SF452">
    <property type="entry name" value="ABC TRANSPORTER PERMEASE PROTEIN"/>
    <property type="match status" value="1"/>
</dbReference>
<dbReference type="CDD" id="cd06582">
    <property type="entry name" value="TM_PBP1_LivH_like"/>
    <property type="match status" value="1"/>
</dbReference>
<feature type="transmembrane region" description="Helical" evidence="9">
    <location>
        <begin position="137"/>
        <end position="160"/>
    </location>
</feature>
<gene>
    <name evidence="10" type="ORF">MUB46_20810</name>
</gene>
<dbReference type="AlphaFoldDB" id="A0AAW5R209"/>
<dbReference type="GO" id="GO:0022857">
    <property type="term" value="F:transmembrane transporter activity"/>
    <property type="evidence" value="ECO:0007669"/>
    <property type="project" value="InterPro"/>
</dbReference>
<evidence type="ECO:0000313" key="11">
    <source>
        <dbReference type="Proteomes" id="UP001320898"/>
    </source>
</evidence>
<keyword evidence="5" id="KW-0029">Amino-acid transport</keyword>
<dbReference type="InterPro" id="IPR001851">
    <property type="entry name" value="ABC_transp_permease"/>
</dbReference>
<proteinExistence type="inferred from homology"/>
<comment type="similarity">
    <text evidence="8">Belongs to the binding-protein-dependent transport system permease family. LivHM subfamily.</text>
</comment>
<evidence type="ECO:0000256" key="3">
    <source>
        <dbReference type="ARBA" id="ARBA00022475"/>
    </source>
</evidence>
<feature type="transmembrane region" description="Helical" evidence="9">
    <location>
        <begin position="16"/>
        <end position="36"/>
    </location>
</feature>
<organism evidence="10 11">
    <name type="scientific">Microbaculum marinisediminis</name>
    <dbReference type="NCBI Taxonomy" id="2931392"/>
    <lineage>
        <taxon>Bacteria</taxon>
        <taxon>Pseudomonadati</taxon>
        <taxon>Pseudomonadota</taxon>
        <taxon>Alphaproteobacteria</taxon>
        <taxon>Hyphomicrobiales</taxon>
        <taxon>Tepidamorphaceae</taxon>
        <taxon>Microbaculum</taxon>
    </lineage>
</organism>
<evidence type="ECO:0000256" key="5">
    <source>
        <dbReference type="ARBA" id="ARBA00022970"/>
    </source>
</evidence>
<name>A0AAW5R209_9HYPH</name>
<evidence type="ECO:0000256" key="9">
    <source>
        <dbReference type="SAM" id="Phobius"/>
    </source>
</evidence>
<protein>
    <submittedName>
        <fullName evidence="10">Branched-chain amino acid ABC transporter permease</fullName>
    </submittedName>
</protein>
<evidence type="ECO:0000313" key="10">
    <source>
        <dbReference type="EMBL" id="MCT8974316.1"/>
    </source>
</evidence>
<feature type="transmembrane region" description="Helical" evidence="9">
    <location>
        <begin position="66"/>
        <end position="84"/>
    </location>
</feature>
<keyword evidence="4 9" id="KW-0812">Transmembrane</keyword>
<feature type="transmembrane region" description="Helical" evidence="9">
    <location>
        <begin position="96"/>
        <end position="117"/>
    </location>
</feature>
<dbReference type="GO" id="GO:0005886">
    <property type="term" value="C:plasma membrane"/>
    <property type="evidence" value="ECO:0007669"/>
    <property type="project" value="UniProtKB-SubCell"/>
</dbReference>
<evidence type="ECO:0000256" key="4">
    <source>
        <dbReference type="ARBA" id="ARBA00022692"/>
    </source>
</evidence>
<dbReference type="PANTHER" id="PTHR11795">
    <property type="entry name" value="BRANCHED-CHAIN AMINO ACID TRANSPORT SYSTEM PERMEASE PROTEIN LIVH"/>
    <property type="match status" value="1"/>
</dbReference>
<dbReference type="EMBL" id="JALIDZ010000011">
    <property type="protein sequence ID" value="MCT8974316.1"/>
    <property type="molecule type" value="Genomic_DNA"/>
</dbReference>
<keyword evidence="3" id="KW-1003">Cell membrane</keyword>
<dbReference type="RefSeq" id="WP_261617900.1">
    <property type="nucleotide sequence ID" value="NZ_JALIDZ010000011.1"/>
</dbReference>
<dbReference type="Pfam" id="PF02653">
    <property type="entry name" value="BPD_transp_2"/>
    <property type="match status" value="1"/>
</dbReference>
<keyword evidence="7 9" id="KW-0472">Membrane</keyword>
<sequence>MIDIFLQQVSNGIVNGAGYVLIAVGLSLVFGVLRIVNFAHGEFYMLGAFITFYVMALLNVPYLVAVLLSTVIVACIGILANQLLFRPLRGEHEFSVLMVSLALGLILANGGEVVFGADPKFVPTPYSDMIVELGEVFLTVQRIIVVAAAIALVGLIYLFIRFTTLGKMMQATAQNRDGAALSGVNIDRIYASTFAIACGLAAASGALLGPTAAIFPTIGEWAVIKGFIVVVLGGLGSMPGAVVGGLVLGVVEALGANYFAIAFKDAIGYAIIVVVLLWRPNGLFGAKAGER</sequence>
<reference evidence="10 11" key="1">
    <citation type="submission" date="2022-04" db="EMBL/GenBank/DDBJ databases">
        <authorList>
            <person name="Ye Y.-Q."/>
            <person name="Du Z.-J."/>
        </authorList>
    </citation>
    <scope>NUCLEOTIDE SEQUENCE [LARGE SCALE GENOMIC DNA]</scope>
    <source>
        <strain evidence="10 11">A6E488</strain>
    </source>
</reference>
<comment type="subcellular location">
    <subcellularLocation>
        <location evidence="1">Cell membrane</location>
        <topology evidence="1">Multi-pass membrane protein</topology>
    </subcellularLocation>
</comment>
<feature type="transmembrane region" description="Helical" evidence="9">
    <location>
        <begin position="194"/>
        <end position="215"/>
    </location>
</feature>
<feature type="transmembrane region" description="Helical" evidence="9">
    <location>
        <begin position="258"/>
        <end position="278"/>
    </location>
</feature>
<evidence type="ECO:0000256" key="6">
    <source>
        <dbReference type="ARBA" id="ARBA00022989"/>
    </source>
</evidence>
<dbReference type="InterPro" id="IPR052157">
    <property type="entry name" value="BCAA_transport_permease"/>
</dbReference>
<evidence type="ECO:0000256" key="8">
    <source>
        <dbReference type="ARBA" id="ARBA00037998"/>
    </source>
</evidence>
<feature type="transmembrane region" description="Helical" evidence="9">
    <location>
        <begin position="227"/>
        <end position="251"/>
    </location>
</feature>
<evidence type="ECO:0000256" key="1">
    <source>
        <dbReference type="ARBA" id="ARBA00004651"/>
    </source>
</evidence>
<keyword evidence="11" id="KW-1185">Reference proteome</keyword>
<dbReference type="GO" id="GO:0006865">
    <property type="term" value="P:amino acid transport"/>
    <property type="evidence" value="ECO:0007669"/>
    <property type="project" value="UniProtKB-KW"/>
</dbReference>
<keyword evidence="2" id="KW-0813">Transport</keyword>
<dbReference type="Proteomes" id="UP001320898">
    <property type="component" value="Unassembled WGS sequence"/>
</dbReference>